<evidence type="ECO:0000313" key="2">
    <source>
        <dbReference type="Proteomes" id="UP001202281"/>
    </source>
</evidence>
<sequence length="94" mass="10332">MRAIRYQPVPFSVGGVAYPKAIPVTVNNAAPPKRYGPEDANGFKPMFFAHHDAPENEAEAALRLDWEQAAAQVIARAYSDEPLNEKGALFDFTV</sequence>
<gene>
    <name evidence="1" type="ORF">MTR66_18225</name>
</gene>
<dbReference type="Proteomes" id="UP001202281">
    <property type="component" value="Unassembled WGS sequence"/>
</dbReference>
<keyword evidence="2" id="KW-1185">Reference proteome</keyword>
<dbReference type="RefSeq" id="WP_243923632.1">
    <property type="nucleotide sequence ID" value="NZ_JALHLG010000044.1"/>
</dbReference>
<accession>A0ABT0BVT4</accession>
<dbReference type="EMBL" id="JALHLG010000044">
    <property type="protein sequence ID" value="MCJ2188744.1"/>
    <property type="molecule type" value="Genomic_DNA"/>
</dbReference>
<evidence type="ECO:0000313" key="1">
    <source>
        <dbReference type="EMBL" id="MCJ2188744.1"/>
    </source>
</evidence>
<reference evidence="1 2" key="1">
    <citation type="submission" date="2022-04" db="EMBL/GenBank/DDBJ databases">
        <title>Identification of a novel bacterium isolated from mangrove sediments.</title>
        <authorList>
            <person name="Pan X."/>
        </authorList>
    </citation>
    <scope>NUCLEOTIDE SEQUENCE [LARGE SCALE GENOMIC DNA]</scope>
    <source>
        <strain evidence="1 2">B2638</strain>
    </source>
</reference>
<organism evidence="1 2">
    <name type="scientific">Novosphingobium beihaiensis</name>
    <dbReference type="NCBI Taxonomy" id="2930389"/>
    <lineage>
        <taxon>Bacteria</taxon>
        <taxon>Pseudomonadati</taxon>
        <taxon>Pseudomonadota</taxon>
        <taxon>Alphaproteobacteria</taxon>
        <taxon>Sphingomonadales</taxon>
        <taxon>Sphingomonadaceae</taxon>
        <taxon>Novosphingobium</taxon>
    </lineage>
</organism>
<proteinExistence type="predicted"/>
<comment type="caution">
    <text evidence="1">The sequence shown here is derived from an EMBL/GenBank/DDBJ whole genome shotgun (WGS) entry which is preliminary data.</text>
</comment>
<protein>
    <submittedName>
        <fullName evidence="1">Uncharacterized protein</fullName>
    </submittedName>
</protein>
<name>A0ABT0BVT4_9SPHN</name>